<comment type="caution">
    <text evidence="1">The sequence shown here is derived from an EMBL/GenBank/DDBJ whole genome shotgun (WGS) entry which is preliminary data.</text>
</comment>
<evidence type="ECO:0000313" key="1">
    <source>
        <dbReference type="EMBL" id="KAK1766792.1"/>
    </source>
</evidence>
<name>A0AAJ0C172_9PEZI</name>
<organism evidence="1 2">
    <name type="scientific">Phialemonium atrogriseum</name>
    <dbReference type="NCBI Taxonomy" id="1093897"/>
    <lineage>
        <taxon>Eukaryota</taxon>
        <taxon>Fungi</taxon>
        <taxon>Dikarya</taxon>
        <taxon>Ascomycota</taxon>
        <taxon>Pezizomycotina</taxon>
        <taxon>Sordariomycetes</taxon>
        <taxon>Sordariomycetidae</taxon>
        <taxon>Cephalothecales</taxon>
        <taxon>Cephalothecaceae</taxon>
        <taxon>Phialemonium</taxon>
    </lineage>
</organism>
<gene>
    <name evidence="1" type="ORF">QBC33DRAFT_88849</name>
</gene>
<dbReference type="InterPro" id="IPR022085">
    <property type="entry name" value="OpdG"/>
</dbReference>
<dbReference type="Proteomes" id="UP001244011">
    <property type="component" value="Unassembled WGS sequence"/>
</dbReference>
<dbReference type="Pfam" id="PF12311">
    <property type="entry name" value="DUF3632"/>
    <property type="match status" value="1"/>
</dbReference>
<reference evidence="1" key="1">
    <citation type="submission" date="2023-06" db="EMBL/GenBank/DDBJ databases">
        <title>Genome-scale phylogeny and comparative genomics of the fungal order Sordariales.</title>
        <authorList>
            <consortium name="Lawrence Berkeley National Laboratory"/>
            <person name="Hensen N."/>
            <person name="Bonometti L."/>
            <person name="Westerberg I."/>
            <person name="Brannstrom I.O."/>
            <person name="Guillou S."/>
            <person name="Cros-Aarteil S."/>
            <person name="Calhoun S."/>
            <person name="Haridas S."/>
            <person name="Kuo A."/>
            <person name="Mondo S."/>
            <person name="Pangilinan J."/>
            <person name="Riley R."/>
            <person name="Labutti K."/>
            <person name="Andreopoulos B."/>
            <person name="Lipzen A."/>
            <person name="Chen C."/>
            <person name="Yanf M."/>
            <person name="Daum C."/>
            <person name="Ng V."/>
            <person name="Clum A."/>
            <person name="Steindorff A."/>
            <person name="Ohm R."/>
            <person name="Martin F."/>
            <person name="Silar P."/>
            <person name="Natvig D."/>
            <person name="Lalanne C."/>
            <person name="Gautier V."/>
            <person name="Ament-Velasquez S.L."/>
            <person name="Kruys A."/>
            <person name="Hutchinson M.I."/>
            <person name="Powell A.J."/>
            <person name="Barry K."/>
            <person name="Miller A.N."/>
            <person name="Grigoriev I.V."/>
            <person name="Debuchy R."/>
            <person name="Gladieux P."/>
            <person name="Thoren M.H."/>
            <person name="Johannesson H."/>
        </authorList>
    </citation>
    <scope>NUCLEOTIDE SEQUENCE</scope>
    <source>
        <strain evidence="1">8032-3</strain>
    </source>
</reference>
<keyword evidence="2" id="KW-1185">Reference proteome</keyword>
<dbReference type="EMBL" id="MU839010">
    <property type="protein sequence ID" value="KAK1766792.1"/>
    <property type="molecule type" value="Genomic_DNA"/>
</dbReference>
<evidence type="ECO:0000313" key="2">
    <source>
        <dbReference type="Proteomes" id="UP001244011"/>
    </source>
</evidence>
<dbReference type="RefSeq" id="XP_060283005.1">
    <property type="nucleotide sequence ID" value="XM_060433158.1"/>
</dbReference>
<protein>
    <submittedName>
        <fullName evidence="1">Uncharacterized protein</fullName>
    </submittedName>
</protein>
<dbReference type="AlphaFoldDB" id="A0AAJ0C172"/>
<sequence length="101" mass="11024">MKDALEHDVKDDEVYICLVSAASMYILCSGQALFVQLIQAVVQIWPEGAEIRKPGPLFSGASFGLERWEFWKGAFVAAVGRKGVEKGPAMGAKASLARRRP</sequence>
<accession>A0AAJ0C172</accession>
<dbReference type="GeneID" id="85316345"/>
<proteinExistence type="predicted"/>